<gene>
    <name evidence="6" type="primary">rhsC_5</name>
    <name evidence="6" type="ORF">VA7868_02205</name>
</gene>
<feature type="compositionally biased region" description="Low complexity" evidence="2">
    <location>
        <begin position="158"/>
        <end position="204"/>
    </location>
</feature>
<dbReference type="EC" id="3.1.-.-" evidence="6"/>
<dbReference type="InterPro" id="IPR022385">
    <property type="entry name" value="Rhs_assc_core"/>
</dbReference>
<evidence type="ECO:0000313" key="6">
    <source>
        <dbReference type="EMBL" id="SHI18319.1"/>
    </source>
</evidence>
<dbReference type="Pfam" id="PF03527">
    <property type="entry name" value="RHS"/>
    <property type="match status" value="1"/>
</dbReference>
<evidence type="ECO:0000259" key="3">
    <source>
        <dbReference type="Pfam" id="PF03527"/>
    </source>
</evidence>
<keyword evidence="1" id="KW-0677">Repeat</keyword>
<keyword evidence="7" id="KW-1185">Reference proteome</keyword>
<dbReference type="OrthoDB" id="5862074at2"/>
<protein>
    <submittedName>
        <fullName evidence="6">Putative deoxyribonuclease RhsC</fullName>
        <ecNumber evidence="6">3.1.-.-</ecNumber>
    </submittedName>
</protein>
<dbReference type="PRINTS" id="PR00394">
    <property type="entry name" value="RHSPROTEIN"/>
</dbReference>
<dbReference type="Pfam" id="PF20148">
    <property type="entry name" value="DUF6531"/>
    <property type="match status" value="1"/>
</dbReference>
<evidence type="ECO:0000259" key="5">
    <source>
        <dbReference type="Pfam" id="PF25023"/>
    </source>
</evidence>
<evidence type="ECO:0000313" key="7">
    <source>
        <dbReference type="Proteomes" id="UP000184608"/>
    </source>
</evidence>
<evidence type="ECO:0000256" key="1">
    <source>
        <dbReference type="ARBA" id="ARBA00022737"/>
    </source>
</evidence>
<feature type="compositionally biased region" description="Polar residues" evidence="2">
    <location>
        <begin position="138"/>
        <end position="157"/>
    </location>
</feature>
<proteinExistence type="predicted"/>
<dbReference type="InterPro" id="IPR056823">
    <property type="entry name" value="TEN-like_YD-shell"/>
</dbReference>
<name>A0A1M5Z277_9VIBR</name>
<feature type="compositionally biased region" description="Low complexity" evidence="2">
    <location>
        <begin position="218"/>
        <end position="243"/>
    </location>
</feature>
<dbReference type="PANTHER" id="PTHR32305:SF15">
    <property type="entry name" value="PROTEIN RHSA-RELATED"/>
    <property type="match status" value="1"/>
</dbReference>
<dbReference type="PANTHER" id="PTHR32305">
    <property type="match status" value="1"/>
</dbReference>
<dbReference type="NCBIfam" id="TIGR01643">
    <property type="entry name" value="YD_repeat_2x"/>
    <property type="match status" value="3"/>
</dbReference>
<dbReference type="InterPro" id="IPR006530">
    <property type="entry name" value="YD"/>
</dbReference>
<dbReference type="GO" id="GO:0016787">
    <property type="term" value="F:hydrolase activity"/>
    <property type="evidence" value="ECO:0007669"/>
    <property type="project" value="UniProtKB-KW"/>
</dbReference>
<sequence>METLNHLTPEQLESQAKQFLNEQLKQQLQNKSQPVHEALFNPVYHQAFAQAFVSASLKKAGEQIVSEPLQRYLSRSVLAPQVQQFNAKVAADLAAEAQTPVQLAQQLLAPDVLAIDEDDPKLAAPEASGADVAEAASSAVTEDNQTVSAAESQNQTTAESGSPAGESSSDTPSAEASSAEIRQKEAASASDTTSVSSKTTSVADESAQTEKTAQTQHQAQSQNTTGSTATQTSSATTVEETTAPVSAPESIPLTEASAVPENRGQMINQIKSGEAETGSPLANQALAALGGAMQGLENAGSALGKVTGALGLASAGSPSVKHFDPVIGVDVHLLDCPQPTPIPAPYIAMVFDTAEYMAEAAQVCTAVGMDGLGKVAGMLGGSVYVNQFHKGMASSEMKNMPHAPWHNPGTFNEGEIFMGSSSVLTEGEPFSYKALPGLDCSMVGIPTPGRGDKPKKTLAMVLPTSMQLPLPQPAPVIVGGAPTISMTALAMKGVMKGAGAIGKKVAKKASGAGEKLGSAIKKWQTDSGVWKRISKKCHNAADKVFDQKLLKKCDNFREGVHNAICTLTGHPIDVIAGYVTTEQQTDISLPGPLPLVWQRCYYSDSSYQGQLGYGWHHSYDYALLDKDDSDYLFVQMPDGRASGTLRPKPGQPSLMPDIRMHLCVDKQGMHYLQDYDGTQYHFGHGSFRHEAFPHEKAYPHEKVTGRRYPLSCIRDSHDNQIRFCYDEHQGHLYAIFDSAGRRLNVSTDQYGRITGIGLDDGRNSHPLVSYVYQDLDLVQVLDAKHQPFSYQYQNHLLVKETNRVGTSYHFRWDDVSKGVKARATATWGRSESYPEPFYVRELHYDDAQRITTVTDGRETNIVYHWHPTLPVVSQEVDPLGHSVSYTFDDYHNLVCTTDAMGYRNESEYDIANRLMAETDAKGNKTEYIYPEPGDDALIDGRVNEIRQGEHVTFFSYNDKGDLICRKSDSEWIELAYHPTGQLQSAVNKMADVQLLHYVYNEHGLLHTEYDSDNQPTHYEYNLNGLVTKVSSVCFGETQLEYDACGNLTERRHQSMAAELFTYNAEGQVTGYQDASGAVTQLDYQGLPFLCLRTHADGHELRYEYDSELNLTALVNENRERYELDYDEKERLIQERAFDGSTVSYQYAPNDFLTRRQEGELGWQQHIRDPLGRLEKILYQDGDSSQFSYDKQGRLTEASNSQHTTQFEYNDQHQLTAQIQDGQRIAYDTQPTHHRLTLPNGQNLTYHIGAGHKLSHISVDEKVLSRYEYDAKGFEVKQNLGAMTLLQSYDPYGRLIEQRGEVAHQPQAITRRGYAYDKAGRVAQIQRQFGGLQTFTYDNRGRLQKTITGGQHQNYRFDAAGNLLHDDLTGAEKGRQPVYTLHFNSGKTDGAELSHVRHNQLRRNGERRCKYDEYGNRILESYGNGTSQTHYFYNTQNQLTVLQKTVATHTTLVMNFTYDALGRRCAKFVTEYHKNQPVRQTRTSFLWDGDVLLAEQQTQVNLLQGEELPPVSFKQPDVVYIHRPNSFEPLMQLRPPAAEDIPEDDILPPPQFSVYYYLNDHLGTPQELLDKRGNIVWQALTSPYGTLVKLKENKISNPIRLPGQYADEESGLHYNRFRYYHPQDGCYLNRDPIGLLGGLNLYDYPRDPVNWGDPLGLSSNTCSGVKGALEPEVQEFIEEFKKRYPDRAYQSGHYRTHSDGRELEIDFETDNAIVEIKAGKGKGLTRQTKDRLDSAVNPSGKVVIGLAFSKKGISPHAVESIEKVGGLGSGSMSDVLDLIAP</sequence>
<dbReference type="Pfam" id="PF25023">
    <property type="entry name" value="TEN_YD-shell"/>
    <property type="match status" value="2"/>
</dbReference>
<dbReference type="RefSeq" id="WP_073603875.1">
    <property type="nucleotide sequence ID" value="NZ_FQXZ01000021.1"/>
</dbReference>
<accession>A0A1M5Z277</accession>
<dbReference type="CDD" id="cd14740">
    <property type="entry name" value="PAAR_4"/>
    <property type="match status" value="1"/>
</dbReference>
<reference evidence="6 7" key="1">
    <citation type="submission" date="2016-11" db="EMBL/GenBank/DDBJ databases">
        <authorList>
            <person name="Jaros S."/>
            <person name="Januszkiewicz K."/>
            <person name="Wedrychowicz H."/>
        </authorList>
    </citation>
    <scope>NUCLEOTIDE SEQUENCE [LARGE SCALE GENOMIC DNA]</scope>
    <source>
        <strain evidence="6 7">CECT 7868</strain>
    </source>
</reference>
<feature type="region of interest" description="Disordered" evidence="2">
    <location>
        <begin position="123"/>
        <end position="262"/>
    </location>
</feature>
<dbReference type="EMBL" id="FQXZ01000021">
    <property type="protein sequence ID" value="SHI18319.1"/>
    <property type="molecule type" value="Genomic_DNA"/>
</dbReference>
<feature type="domain" description="RHS protein conserved region" evidence="3">
    <location>
        <begin position="1553"/>
        <end position="1587"/>
    </location>
</feature>
<keyword evidence="6" id="KW-0378">Hydrolase</keyword>
<evidence type="ECO:0000256" key="2">
    <source>
        <dbReference type="SAM" id="MobiDB-lite"/>
    </source>
</evidence>
<dbReference type="InterPro" id="IPR001826">
    <property type="entry name" value="RHS"/>
</dbReference>
<dbReference type="STRING" id="1216006.VA7868_02205"/>
<dbReference type="NCBIfam" id="TIGR03696">
    <property type="entry name" value="Rhs_assc_core"/>
    <property type="match status" value="1"/>
</dbReference>
<feature type="domain" description="Teneurin-like YD-shell" evidence="5">
    <location>
        <begin position="1278"/>
        <end position="1466"/>
    </location>
</feature>
<dbReference type="InterPro" id="IPR045351">
    <property type="entry name" value="DUF6531"/>
</dbReference>
<evidence type="ECO:0000259" key="4">
    <source>
        <dbReference type="Pfam" id="PF20148"/>
    </source>
</evidence>
<dbReference type="Proteomes" id="UP000184608">
    <property type="component" value="Unassembled WGS sequence"/>
</dbReference>
<feature type="domain" description="Teneurin-like YD-shell" evidence="5">
    <location>
        <begin position="1011"/>
        <end position="1147"/>
    </location>
</feature>
<feature type="domain" description="DUF6531" evidence="4">
    <location>
        <begin position="569"/>
        <end position="641"/>
    </location>
</feature>
<dbReference type="InterPro" id="IPR050708">
    <property type="entry name" value="T6SS_VgrG/RHS"/>
</dbReference>
<organism evidence="6 7">
    <name type="scientific">Vibrio aerogenes CECT 7868</name>
    <dbReference type="NCBI Taxonomy" id="1216006"/>
    <lineage>
        <taxon>Bacteria</taxon>
        <taxon>Pseudomonadati</taxon>
        <taxon>Pseudomonadota</taxon>
        <taxon>Gammaproteobacteria</taxon>
        <taxon>Vibrionales</taxon>
        <taxon>Vibrionaceae</taxon>
        <taxon>Vibrio</taxon>
    </lineage>
</organism>
<dbReference type="Gene3D" id="2.180.10.10">
    <property type="entry name" value="RHS repeat-associated core"/>
    <property type="match status" value="2"/>
</dbReference>